<dbReference type="PANTHER" id="PTHR42943:SF2">
    <property type="entry name" value="GLUTATHIONE S-TRANSFERASE KAPPA 1"/>
    <property type="match status" value="1"/>
</dbReference>
<keyword evidence="5" id="KW-1185">Reference proteome</keyword>
<dbReference type="OrthoDB" id="5244108at2"/>
<organism evidence="4 5">
    <name type="scientific">Hyphomicrobium sulfonivorans</name>
    <dbReference type="NCBI Taxonomy" id="121290"/>
    <lineage>
        <taxon>Bacteria</taxon>
        <taxon>Pseudomonadati</taxon>
        <taxon>Pseudomonadota</taxon>
        <taxon>Alphaproteobacteria</taxon>
        <taxon>Hyphomicrobiales</taxon>
        <taxon>Hyphomicrobiaceae</taxon>
        <taxon>Hyphomicrobium</taxon>
    </lineage>
</organism>
<dbReference type="InterPro" id="IPR044087">
    <property type="entry name" value="NahD-like"/>
</dbReference>
<dbReference type="CDD" id="cd03022">
    <property type="entry name" value="DsbA_HCCA_Iso"/>
    <property type="match status" value="1"/>
</dbReference>
<dbReference type="InterPro" id="IPR036249">
    <property type="entry name" value="Thioredoxin-like_sf"/>
</dbReference>
<dbReference type="Gene3D" id="3.40.30.10">
    <property type="entry name" value="Glutaredoxin"/>
    <property type="match status" value="1"/>
</dbReference>
<dbReference type="Pfam" id="PF01323">
    <property type="entry name" value="DSBA"/>
    <property type="match status" value="1"/>
</dbReference>
<dbReference type="EMBL" id="LMTR01000021">
    <property type="protein sequence ID" value="KWT71536.1"/>
    <property type="molecule type" value="Genomic_DNA"/>
</dbReference>
<evidence type="ECO:0000256" key="1">
    <source>
        <dbReference type="PIRNR" id="PIRNR006386"/>
    </source>
</evidence>
<dbReference type="PIRSF" id="PIRSF006386">
    <property type="entry name" value="HCCAis_GSTk"/>
    <property type="match status" value="1"/>
</dbReference>
<dbReference type="Proteomes" id="UP000059074">
    <property type="component" value="Unassembled WGS sequence"/>
</dbReference>
<dbReference type="PANTHER" id="PTHR42943">
    <property type="entry name" value="GLUTATHIONE S-TRANSFERASE KAPPA"/>
    <property type="match status" value="1"/>
</dbReference>
<dbReference type="SUPFAM" id="SSF52833">
    <property type="entry name" value="Thioredoxin-like"/>
    <property type="match status" value="1"/>
</dbReference>
<accession>A0A109BMS4</accession>
<dbReference type="EC" id="5.99.1.4" evidence="1"/>
<dbReference type="STRING" id="121290.APY04_0458"/>
<dbReference type="PATRIC" id="fig|121290.4.peg.2175"/>
<dbReference type="AlphaFoldDB" id="A0A109BMS4"/>
<dbReference type="GO" id="GO:0006749">
    <property type="term" value="P:glutathione metabolic process"/>
    <property type="evidence" value="ECO:0007669"/>
    <property type="project" value="TreeGrafter"/>
</dbReference>
<evidence type="ECO:0000313" key="4">
    <source>
        <dbReference type="EMBL" id="KWT71536.1"/>
    </source>
</evidence>
<evidence type="ECO:0000313" key="5">
    <source>
        <dbReference type="Proteomes" id="UP000059074"/>
    </source>
</evidence>
<keyword evidence="1 4" id="KW-0413">Isomerase</keyword>
<name>A0A109BMS4_HYPSL</name>
<evidence type="ECO:0000256" key="2">
    <source>
        <dbReference type="PIRSR" id="PIRSR006386-1"/>
    </source>
</evidence>
<gene>
    <name evidence="4" type="ORF">APY04_0458</name>
</gene>
<protein>
    <recommendedName>
        <fullName evidence="1">2-hydroxychromene-2-carboxylate isomerase</fullName>
        <ecNumber evidence="1">5.99.1.4</ecNumber>
    </recommendedName>
</protein>
<comment type="similarity">
    <text evidence="1">Belongs to the GST superfamily. NadH family.</text>
</comment>
<feature type="active site" description="Nucleophile" evidence="2">
    <location>
        <position position="12"/>
    </location>
</feature>
<dbReference type="GO" id="GO:1901170">
    <property type="term" value="P:naphthalene catabolic process"/>
    <property type="evidence" value="ECO:0007669"/>
    <property type="project" value="InterPro"/>
</dbReference>
<reference evidence="4 5" key="1">
    <citation type="submission" date="2015-10" db="EMBL/GenBank/DDBJ databases">
        <title>Transcriptomic analysis of a linuron degrading triple-species bacterial consortium.</title>
        <authorList>
            <person name="Albers P."/>
        </authorList>
    </citation>
    <scope>NUCLEOTIDE SEQUENCE [LARGE SCALE GENOMIC DNA]</scope>
    <source>
        <strain evidence="4 5">WDL6</strain>
    </source>
</reference>
<comment type="catalytic activity">
    <reaction evidence="1">
        <text>2-hydroxychromene-2-carboxylate = (3E)-4-(2-hydroxyphenyl)-2-oxobut-3-enoate</text>
        <dbReference type="Rhea" id="RHEA:27401"/>
        <dbReference type="ChEBI" id="CHEBI:59350"/>
        <dbReference type="ChEBI" id="CHEBI:59353"/>
        <dbReference type="EC" id="5.99.1.4"/>
    </reaction>
</comment>
<dbReference type="GO" id="GO:0018845">
    <property type="term" value="F:2-hydroxychromene-2-carboxylate isomerase activity"/>
    <property type="evidence" value="ECO:0007669"/>
    <property type="project" value="UniProtKB-UniRule"/>
</dbReference>
<feature type="domain" description="DSBA-like thioredoxin" evidence="3">
    <location>
        <begin position="4"/>
        <end position="190"/>
    </location>
</feature>
<comment type="caution">
    <text evidence="4">The sequence shown here is derived from an EMBL/GenBank/DDBJ whole genome shotgun (WGS) entry which is preliminary data.</text>
</comment>
<dbReference type="GO" id="GO:0004602">
    <property type="term" value="F:glutathione peroxidase activity"/>
    <property type="evidence" value="ECO:0007669"/>
    <property type="project" value="TreeGrafter"/>
</dbReference>
<dbReference type="RefSeq" id="WP_068459274.1">
    <property type="nucleotide sequence ID" value="NZ_LMTR01000021.1"/>
</dbReference>
<dbReference type="InterPro" id="IPR051924">
    <property type="entry name" value="GST_Kappa/NadH"/>
</dbReference>
<dbReference type="GO" id="GO:0004364">
    <property type="term" value="F:glutathione transferase activity"/>
    <property type="evidence" value="ECO:0007669"/>
    <property type="project" value="TreeGrafter"/>
</dbReference>
<dbReference type="InterPro" id="IPR001853">
    <property type="entry name" value="DSBA-like_thioredoxin_dom"/>
</dbReference>
<proteinExistence type="inferred from homology"/>
<dbReference type="InterPro" id="IPR014440">
    <property type="entry name" value="HCCAis_GSTk"/>
</dbReference>
<sequence length="198" mass="21790">MGKIAFWYEFASTYSYLTAMRIDEAAQRADVEVEWKPFLLGPIFKAQGWTSSPFNLFPAKGRYMVRDIERIAADRGLRFQMPDPFPANGLHAARIATAGRADGWCAPFTRAVFKAQFADGKDISDADVLASLLANIGVDSEAAFAAAGLHAAMDQLRLTTEEAQARGIFGAPSFTTEDGELFWGDDRLEQALAWAQKL</sequence>
<evidence type="ECO:0000259" key="3">
    <source>
        <dbReference type="Pfam" id="PF01323"/>
    </source>
</evidence>